<feature type="transmembrane region" description="Helical" evidence="1">
    <location>
        <begin position="9"/>
        <end position="26"/>
    </location>
</feature>
<proteinExistence type="predicted"/>
<keyword evidence="1" id="KW-0472">Membrane</keyword>
<evidence type="ECO:0000313" key="2">
    <source>
        <dbReference type="EMBL" id="WNM19971.1"/>
    </source>
</evidence>
<accession>A0AA96EXG9</accession>
<keyword evidence="1" id="KW-1133">Transmembrane helix</keyword>
<evidence type="ECO:0000256" key="1">
    <source>
        <dbReference type="SAM" id="Phobius"/>
    </source>
</evidence>
<gene>
    <name evidence="3" type="ORF">RN605_11810</name>
    <name evidence="2" type="ORF">RN608_04640</name>
</gene>
<organism evidence="2">
    <name type="scientific">Flavobacterium capsici</name>
    <dbReference type="NCBI Taxonomy" id="3075618"/>
    <lineage>
        <taxon>Bacteria</taxon>
        <taxon>Pseudomonadati</taxon>
        <taxon>Bacteroidota</taxon>
        <taxon>Flavobacteriia</taxon>
        <taxon>Flavobacteriales</taxon>
        <taxon>Flavobacteriaceae</taxon>
        <taxon>Flavobacterium</taxon>
    </lineage>
</organism>
<keyword evidence="1" id="KW-0812">Transmembrane</keyword>
<keyword evidence="4" id="KW-1185">Reference proteome</keyword>
<dbReference type="AlphaFoldDB" id="A0AA96EXG9"/>
<dbReference type="EMBL" id="CP134878">
    <property type="protein sequence ID" value="WNM19971.1"/>
    <property type="molecule type" value="Genomic_DNA"/>
</dbReference>
<dbReference type="KEGG" id="fcj:RN605_11810"/>
<evidence type="ECO:0000313" key="3">
    <source>
        <dbReference type="EMBL" id="WNM21360.1"/>
    </source>
</evidence>
<feature type="transmembrane region" description="Helical" evidence="1">
    <location>
        <begin position="32"/>
        <end position="49"/>
    </location>
</feature>
<evidence type="ECO:0000313" key="4">
    <source>
        <dbReference type="Proteomes" id="UP001304515"/>
    </source>
</evidence>
<accession>A0AA96J4J2</accession>
<sequence length="64" mass="7723">MNYLKFTQYAYLIAGVIFAYDAFTKWQSEDANYVISLVFAVIGIFMFFFRRRFAKKFDDRNKKP</sequence>
<reference evidence="2 4" key="1">
    <citation type="submission" date="2023-09" db="EMBL/GenBank/DDBJ databases">
        <title>Flavobacterium sp. a novel bacteria isolate from Pepper rhizosphere.</title>
        <authorList>
            <person name="Peng Y."/>
            <person name="Lee J."/>
        </authorList>
    </citation>
    <scope>NUCLEOTIDE SEQUENCE</scope>
    <source>
        <strain evidence="2">PMR2A8</strain>
        <strain evidence="3 4">PMTSA4</strain>
    </source>
</reference>
<dbReference type="RefSeq" id="WP_313325034.1">
    <property type="nucleotide sequence ID" value="NZ_CP134878.1"/>
</dbReference>
<name>A0AA96EXG9_9FLAO</name>
<dbReference type="Proteomes" id="UP001304515">
    <property type="component" value="Chromosome"/>
</dbReference>
<dbReference type="EMBL" id="CP134890">
    <property type="protein sequence ID" value="WNM21360.1"/>
    <property type="molecule type" value="Genomic_DNA"/>
</dbReference>
<protein>
    <submittedName>
        <fullName evidence="2">Uncharacterized protein</fullName>
    </submittedName>
</protein>